<proteinExistence type="predicted"/>
<sequence length="115" mass="13477">MASSILDVKRHADRLVAEFKVGKELELRARTRRNSKLREQMTLDNLQYARYFCRGFKYKEIGIRGYRLSGSACQHTTLTFCGLDQLKNARTWIPWPRDLAPRHHASDNNVRLVKD</sequence>
<comment type="caution">
    <text evidence="1">The sequence shown here is derived from an EMBL/GenBank/DDBJ whole genome shotgun (WGS) entry which is preliminary data.</text>
</comment>
<gene>
    <name evidence="1" type="ORF">EYR41_008719</name>
</gene>
<dbReference type="AlphaFoldDB" id="A0A7C8PS72"/>
<accession>A0A7C8PS72</accession>
<dbReference type="Proteomes" id="UP000297595">
    <property type="component" value="Unassembled WGS sequence"/>
</dbReference>
<organism evidence="1 2">
    <name type="scientific">Orbilia oligospora</name>
    <name type="common">Nematode-trapping fungus</name>
    <name type="synonym">Arthrobotrys oligospora</name>
    <dbReference type="NCBI Taxonomy" id="2813651"/>
    <lineage>
        <taxon>Eukaryota</taxon>
        <taxon>Fungi</taxon>
        <taxon>Dikarya</taxon>
        <taxon>Ascomycota</taxon>
        <taxon>Pezizomycotina</taxon>
        <taxon>Orbiliomycetes</taxon>
        <taxon>Orbiliales</taxon>
        <taxon>Orbiliaceae</taxon>
        <taxon>Orbilia</taxon>
    </lineage>
</organism>
<reference evidence="1 2" key="1">
    <citation type="submission" date="2019-03" db="EMBL/GenBank/DDBJ databases">
        <title>Nematode-trapping fungi genome.</title>
        <authorList>
            <person name="Vidal-Diez De Ulzurrun G."/>
        </authorList>
    </citation>
    <scope>NUCLEOTIDE SEQUENCE [LARGE SCALE GENOMIC DNA]</scope>
    <source>
        <strain evidence="1 2">TWF154</strain>
    </source>
</reference>
<name>A0A7C8PS72_ORBOL</name>
<evidence type="ECO:0000313" key="2">
    <source>
        <dbReference type="Proteomes" id="UP000297595"/>
    </source>
</evidence>
<dbReference type="EMBL" id="SOZJ01000005">
    <property type="protein sequence ID" value="TGJ67144.1"/>
    <property type="molecule type" value="Genomic_DNA"/>
</dbReference>
<protein>
    <submittedName>
        <fullName evidence="1">Uncharacterized protein</fullName>
    </submittedName>
</protein>
<evidence type="ECO:0000313" key="1">
    <source>
        <dbReference type="EMBL" id="TGJ67144.1"/>
    </source>
</evidence>